<dbReference type="InterPro" id="IPR036047">
    <property type="entry name" value="F-box-like_dom_sf"/>
</dbReference>
<keyword evidence="3" id="KW-1185">Reference proteome</keyword>
<dbReference type="SUPFAM" id="SSF81383">
    <property type="entry name" value="F-box domain"/>
    <property type="match status" value="1"/>
</dbReference>
<dbReference type="InterPro" id="IPR032675">
    <property type="entry name" value="LRR_dom_sf"/>
</dbReference>
<gene>
    <name evidence="2" type="ORF">OSB1V03_LOCUS5230</name>
</gene>
<dbReference type="Pfam" id="PF12937">
    <property type="entry name" value="F-box-like"/>
    <property type="match status" value="1"/>
</dbReference>
<evidence type="ECO:0000313" key="3">
    <source>
        <dbReference type="Proteomes" id="UP000759131"/>
    </source>
</evidence>
<dbReference type="InterPro" id="IPR001810">
    <property type="entry name" value="F-box_dom"/>
</dbReference>
<dbReference type="Gene3D" id="3.80.10.10">
    <property type="entry name" value="Ribonuclease Inhibitor"/>
    <property type="match status" value="1"/>
</dbReference>
<protein>
    <recommendedName>
        <fullName evidence="1">F-box domain-containing protein</fullName>
    </recommendedName>
</protein>
<organism evidence="2">
    <name type="scientific">Medioppia subpectinata</name>
    <dbReference type="NCBI Taxonomy" id="1979941"/>
    <lineage>
        <taxon>Eukaryota</taxon>
        <taxon>Metazoa</taxon>
        <taxon>Ecdysozoa</taxon>
        <taxon>Arthropoda</taxon>
        <taxon>Chelicerata</taxon>
        <taxon>Arachnida</taxon>
        <taxon>Acari</taxon>
        <taxon>Acariformes</taxon>
        <taxon>Sarcoptiformes</taxon>
        <taxon>Oribatida</taxon>
        <taxon>Brachypylina</taxon>
        <taxon>Oppioidea</taxon>
        <taxon>Oppiidae</taxon>
        <taxon>Medioppia</taxon>
    </lineage>
</organism>
<dbReference type="Proteomes" id="UP000759131">
    <property type="component" value="Unassembled WGS sequence"/>
</dbReference>
<evidence type="ECO:0000259" key="1">
    <source>
        <dbReference type="Pfam" id="PF12937"/>
    </source>
</evidence>
<dbReference type="AlphaFoldDB" id="A0A7R9PXV9"/>
<sequence>MSSALTLDTLCDDVLLTIFGQYLDLRSQLRVQRVCKRFNHIIDDVFAGRGALVLSDRHFGTNCYDQNVGHYWQQSVQTLSEARDGLWMRTTRGLKLMAPIDIQMLCLKRYPNLKELCLVVNNSTNLSLLDLIAANCGPNVHKLILIAGGHKLSFTDKSVDHFCDRFTQLTHFELNVCSIAATKECFHKLLNRFQRLDVLKIRAQHLFTHSQTQDEYCLTDECFAQLSHRLTTIDVSNVVLNSQSIQSLAQKGCLRSVKHLGVYKLIPNSMQVICNHLSGLESLSFSMNAGLDVRNTRRMIGFVTQLTDLKTLKIVWFGRDVGHNSPEVCRTTLNALKNCHNLKTFGIQEAVINRQSMDDMCVCLPVTTTLELMNCSLNETTFQTIDRWLQLKQLIVRNDYKRVVFGMDSTNARLADDMTETCLEMGLIDRPIEAMAAANADAVPVIGVQNHNGLELFDDFFGAHIANGFHNVVNGFMQFDDNEELIDFVVYEQ</sequence>
<name>A0A7R9PXV9_9ACAR</name>
<dbReference type="EMBL" id="OC857144">
    <property type="protein sequence ID" value="CAD7624790.1"/>
    <property type="molecule type" value="Genomic_DNA"/>
</dbReference>
<evidence type="ECO:0000313" key="2">
    <source>
        <dbReference type="EMBL" id="CAD7624790.1"/>
    </source>
</evidence>
<reference evidence="2" key="1">
    <citation type="submission" date="2020-11" db="EMBL/GenBank/DDBJ databases">
        <authorList>
            <person name="Tran Van P."/>
        </authorList>
    </citation>
    <scope>NUCLEOTIDE SEQUENCE</scope>
</reference>
<dbReference type="EMBL" id="CAJPIZ010002569">
    <property type="protein sequence ID" value="CAG2105220.1"/>
    <property type="molecule type" value="Genomic_DNA"/>
</dbReference>
<dbReference type="Gene3D" id="1.20.1280.50">
    <property type="match status" value="1"/>
</dbReference>
<dbReference type="SUPFAM" id="SSF52047">
    <property type="entry name" value="RNI-like"/>
    <property type="match status" value="1"/>
</dbReference>
<proteinExistence type="predicted"/>
<feature type="domain" description="F-box" evidence="1">
    <location>
        <begin position="12"/>
        <end position="44"/>
    </location>
</feature>
<accession>A0A7R9PXV9</accession>